<feature type="region of interest" description="Disordered" evidence="4">
    <location>
        <begin position="651"/>
        <end position="679"/>
    </location>
</feature>
<dbReference type="Proteomes" id="UP001152320">
    <property type="component" value="Chromosome 9"/>
</dbReference>
<evidence type="ECO:0000256" key="2">
    <source>
        <dbReference type="ARBA" id="ARBA00022737"/>
    </source>
</evidence>
<keyword evidence="2" id="KW-0677">Repeat</keyword>
<evidence type="ECO:0000256" key="3">
    <source>
        <dbReference type="PROSITE-ProRule" id="PRU00221"/>
    </source>
</evidence>
<dbReference type="InterPro" id="IPR020472">
    <property type="entry name" value="WD40_PAC1"/>
</dbReference>
<keyword evidence="6" id="KW-1185">Reference proteome</keyword>
<dbReference type="InterPro" id="IPR001680">
    <property type="entry name" value="WD40_rpt"/>
</dbReference>
<feature type="repeat" description="WD" evidence="3">
    <location>
        <begin position="378"/>
        <end position="412"/>
    </location>
</feature>
<dbReference type="SUPFAM" id="SSF50978">
    <property type="entry name" value="WD40 repeat-like"/>
    <property type="match status" value="3"/>
</dbReference>
<dbReference type="OrthoDB" id="10251381at2759"/>
<dbReference type="SMART" id="SM00320">
    <property type="entry name" value="WD40"/>
    <property type="match status" value="9"/>
</dbReference>
<dbReference type="PANTHER" id="PTHR44324">
    <property type="entry name" value="WD40 REPEAT DOMAIN 95"/>
    <property type="match status" value="1"/>
</dbReference>
<evidence type="ECO:0000313" key="6">
    <source>
        <dbReference type="Proteomes" id="UP001152320"/>
    </source>
</evidence>
<protein>
    <submittedName>
        <fullName evidence="5">WD repeat-containing protein 49</fullName>
    </submittedName>
</protein>
<name>A0A9Q1C1X5_HOLLE</name>
<feature type="compositionally biased region" description="Basic and acidic residues" evidence="4">
    <location>
        <begin position="667"/>
        <end position="679"/>
    </location>
</feature>
<feature type="compositionally biased region" description="Polar residues" evidence="4">
    <location>
        <begin position="1107"/>
        <end position="1117"/>
    </location>
</feature>
<evidence type="ECO:0000313" key="5">
    <source>
        <dbReference type="EMBL" id="KAJ8036619.1"/>
    </source>
</evidence>
<organism evidence="5 6">
    <name type="scientific">Holothuria leucospilota</name>
    <name type="common">Black long sea cucumber</name>
    <name type="synonym">Mertensiothuria leucospilota</name>
    <dbReference type="NCBI Taxonomy" id="206669"/>
    <lineage>
        <taxon>Eukaryota</taxon>
        <taxon>Metazoa</taxon>
        <taxon>Echinodermata</taxon>
        <taxon>Eleutherozoa</taxon>
        <taxon>Echinozoa</taxon>
        <taxon>Holothuroidea</taxon>
        <taxon>Aspidochirotacea</taxon>
        <taxon>Aspidochirotida</taxon>
        <taxon>Holothuriidae</taxon>
        <taxon>Holothuria</taxon>
    </lineage>
</organism>
<reference evidence="5" key="1">
    <citation type="submission" date="2021-10" db="EMBL/GenBank/DDBJ databases">
        <title>Tropical sea cucumber genome reveals ecological adaptation and Cuvierian tubules defense mechanism.</title>
        <authorList>
            <person name="Chen T."/>
        </authorList>
    </citation>
    <scope>NUCLEOTIDE SEQUENCE</scope>
    <source>
        <strain evidence="5">Nanhai2018</strain>
        <tissue evidence="5">Muscle</tissue>
    </source>
</reference>
<accession>A0A9Q1C1X5</accession>
<sequence>MAEDGDFMLEGTSKLESRLTIKDLEIIKENFMTLGDGYDDKLSLTKDEFCKVLGEQLNRGTYEEYSDLFDKIDVAKEGTVDWDKFASHLLLEYVEKDDRVKSMQVPQWHDIRVLPSPHKDIIQKLAFLRSTGRYLVVSKEGCISNWDSHLQMQKTMKISNDSVKPRDVWVTTFAVLHNVNKIALSFTSKEILIYDLSTKLDLHWQYRVFGLHNTPLTMEYWNDPKNSNEAILVVGDTGGSVNAFLFSSVHMALFDRPHQPAGETQEQIVQVNYKDLLKDKLKYCRLIRHNGHQEWTRMVKFAQHLDCFISCCTASQNSLVLGWIEKSKQKMKTSSFHISQGVNSFDYHETLNLIATAGVNNHVCLWNPYVVSKPVGLLRGHMAPILHVQFNFSRGQLISFSKDKVLRMWDVQLQVCLQRIAGMFPKGHDLTSSMYFHEEKNRLFVSFNNQLTMMEMRPEVKGRILSHEKPVTCVLYNSTFDQVISSSQASTVNIWMLSTGQKVKQFLNCHGNAEITTMTLDHNETRLFTGSTDGLVKIWDFNGHCHHILNAGMGQAVEISHILLLKRALIVLGWDRYVTVFRDQQIGPFHVEPSDWKGGQEHHDDILCAAFMGPHTLATGSYDGEIVIWNTGSEVASRHLKQRLIKQKRERTKSFHDLKNDPPIQSKDLEHKGTSEVTKSEDLLHPEKNKSNYMRVMSAKSDTSDSGQNESFITRLLFLEKRKAGRGANLVSCGSNGWVRFWNSSTNELNGEFQAHQQVSFIVMAVDSDCHYLVTGDSEGILKVWDILDYCNTDQVEFVTQPPAIISSWHSHVDSINHLHICEKNEHKLVISASADFSLQLRDIYGHHIGTFGQENHWKIDHLSLPPGQPAAGTLENLDKIEDEDKIDLENEPLEDIINSRPDDQGGDSQANLLTKVNSWESTRLGKSYQEYGMNKRERRQPVGRLDLPFCSIDKMGQPPVGPYGFNDRWSFPMWSQALDVTELSDVGTLSKPDFISHPHLYFSEREATNLAEENSGEDAPVNDLLNPFDEKSLFPAYILKYDLNMRKAHRELLESSKSPKKINENQKRLSRLGLHHGAGRHTPSVAVKHNGIKPRLSPLPEIPRKPNSQGSSNAGE</sequence>
<dbReference type="SUPFAM" id="SSF47473">
    <property type="entry name" value="EF-hand"/>
    <property type="match status" value="1"/>
</dbReference>
<dbReference type="InterPro" id="IPR015943">
    <property type="entry name" value="WD40/YVTN_repeat-like_dom_sf"/>
</dbReference>
<dbReference type="AlphaFoldDB" id="A0A9Q1C1X5"/>
<dbReference type="PROSITE" id="PS50294">
    <property type="entry name" value="WD_REPEATS_REGION"/>
    <property type="match status" value="1"/>
</dbReference>
<dbReference type="EMBL" id="JAIZAY010000009">
    <property type="protein sequence ID" value="KAJ8036619.1"/>
    <property type="molecule type" value="Genomic_DNA"/>
</dbReference>
<feature type="repeat" description="WD" evidence="3">
    <location>
        <begin position="515"/>
        <end position="542"/>
    </location>
</feature>
<dbReference type="InterPro" id="IPR036322">
    <property type="entry name" value="WD40_repeat_dom_sf"/>
</dbReference>
<dbReference type="Gene3D" id="2.130.10.10">
    <property type="entry name" value="YVTN repeat-like/Quinoprotein amine dehydrogenase"/>
    <property type="match status" value="3"/>
</dbReference>
<comment type="caution">
    <text evidence="5">The sequence shown here is derived from an EMBL/GenBank/DDBJ whole genome shotgun (WGS) entry which is preliminary data.</text>
</comment>
<dbReference type="InterPro" id="IPR051242">
    <property type="entry name" value="WD-EF-hand_domain"/>
</dbReference>
<dbReference type="PROSITE" id="PS00678">
    <property type="entry name" value="WD_REPEATS_1"/>
    <property type="match status" value="1"/>
</dbReference>
<evidence type="ECO:0000256" key="4">
    <source>
        <dbReference type="SAM" id="MobiDB-lite"/>
    </source>
</evidence>
<dbReference type="Pfam" id="PF00400">
    <property type="entry name" value="WD40"/>
    <property type="match status" value="6"/>
</dbReference>
<dbReference type="PANTHER" id="PTHR44324:SF1">
    <property type="entry name" value="WD REPEAT-CONTAINING PROTEIN 49"/>
    <property type="match status" value="1"/>
</dbReference>
<proteinExistence type="predicted"/>
<dbReference type="InterPro" id="IPR011992">
    <property type="entry name" value="EF-hand-dom_pair"/>
</dbReference>
<dbReference type="PRINTS" id="PR00320">
    <property type="entry name" value="GPROTEINBRPT"/>
</dbReference>
<dbReference type="InterPro" id="IPR019775">
    <property type="entry name" value="WD40_repeat_CS"/>
</dbReference>
<dbReference type="PROSITE" id="PS50082">
    <property type="entry name" value="WD_REPEATS_2"/>
    <property type="match status" value="3"/>
</dbReference>
<evidence type="ECO:0000256" key="1">
    <source>
        <dbReference type="ARBA" id="ARBA00022574"/>
    </source>
</evidence>
<keyword evidence="1 3" id="KW-0853">WD repeat</keyword>
<gene>
    <name evidence="5" type="ORF">HOLleu_20644</name>
</gene>
<feature type="region of interest" description="Disordered" evidence="4">
    <location>
        <begin position="1075"/>
        <end position="1117"/>
    </location>
</feature>
<feature type="repeat" description="WD" evidence="3">
    <location>
        <begin position="464"/>
        <end position="505"/>
    </location>
</feature>